<feature type="signal peptide" evidence="3">
    <location>
        <begin position="1"/>
        <end position="31"/>
    </location>
</feature>
<feature type="non-terminal residue" evidence="4">
    <location>
        <position position="102"/>
    </location>
</feature>
<evidence type="ECO:0000256" key="3">
    <source>
        <dbReference type="SAM" id="SignalP"/>
    </source>
</evidence>
<evidence type="ECO:0000313" key="4">
    <source>
        <dbReference type="EMBL" id="GFC65289.1"/>
    </source>
</evidence>
<sequence>STFPRAVKTALPFAPLLAVLTSSLLACSVLSENVGRLKSSMALTSLPTDVSPPLYARTFLSSEMGMVVLSVLLLHFAGFFVGYIVAALAGFKEPGRRAVSIE</sequence>
<comment type="subcellular location">
    <subcellularLocation>
        <location evidence="1">Membrane</location>
        <topology evidence="1">Multi-pass membrane protein</topology>
    </subcellularLocation>
</comment>
<accession>A0A699QE17</accession>
<dbReference type="Gene3D" id="1.20.1530.20">
    <property type="match status" value="1"/>
</dbReference>
<dbReference type="AlphaFoldDB" id="A0A699QE17"/>
<evidence type="ECO:0000256" key="1">
    <source>
        <dbReference type="ARBA" id="ARBA00004141"/>
    </source>
</evidence>
<dbReference type="InterPro" id="IPR038770">
    <property type="entry name" value="Na+/solute_symporter_sf"/>
</dbReference>
<dbReference type="EMBL" id="BKCJ011005961">
    <property type="protein sequence ID" value="GFC65289.1"/>
    <property type="molecule type" value="Genomic_DNA"/>
</dbReference>
<proteinExistence type="predicted"/>
<evidence type="ECO:0000256" key="2">
    <source>
        <dbReference type="SAM" id="Phobius"/>
    </source>
</evidence>
<dbReference type="InterPro" id="IPR004710">
    <property type="entry name" value="Bilac:Na_transpt"/>
</dbReference>
<keyword evidence="2" id="KW-0472">Membrane</keyword>
<gene>
    <name evidence="4" type="ORF">Tci_837259</name>
</gene>
<dbReference type="PANTHER" id="PTHR10361:SF66">
    <property type="entry name" value="OS12G0170300 PROTEIN"/>
    <property type="match status" value="1"/>
</dbReference>
<organism evidence="4">
    <name type="scientific">Tanacetum cinerariifolium</name>
    <name type="common">Dalmatian daisy</name>
    <name type="synonym">Chrysanthemum cinerariifolium</name>
    <dbReference type="NCBI Taxonomy" id="118510"/>
    <lineage>
        <taxon>Eukaryota</taxon>
        <taxon>Viridiplantae</taxon>
        <taxon>Streptophyta</taxon>
        <taxon>Embryophyta</taxon>
        <taxon>Tracheophyta</taxon>
        <taxon>Spermatophyta</taxon>
        <taxon>Magnoliopsida</taxon>
        <taxon>eudicotyledons</taxon>
        <taxon>Gunneridae</taxon>
        <taxon>Pentapetalae</taxon>
        <taxon>asterids</taxon>
        <taxon>campanulids</taxon>
        <taxon>Asterales</taxon>
        <taxon>Asteraceae</taxon>
        <taxon>Asteroideae</taxon>
        <taxon>Anthemideae</taxon>
        <taxon>Anthemidinae</taxon>
        <taxon>Tanacetum</taxon>
    </lineage>
</organism>
<feature type="non-terminal residue" evidence="4">
    <location>
        <position position="1"/>
    </location>
</feature>
<dbReference type="GO" id="GO:0016020">
    <property type="term" value="C:membrane"/>
    <property type="evidence" value="ECO:0007669"/>
    <property type="project" value="UniProtKB-SubCell"/>
</dbReference>
<comment type="caution">
    <text evidence="4">The sequence shown here is derived from an EMBL/GenBank/DDBJ whole genome shotgun (WGS) entry which is preliminary data.</text>
</comment>
<protein>
    <submittedName>
        <fullName evidence="4">Probable sodium/metabolite cotransporter BASS1, chloroplastic</fullName>
    </submittedName>
</protein>
<feature type="transmembrane region" description="Helical" evidence="2">
    <location>
        <begin position="67"/>
        <end position="91"/>
    </location>
</feature>
<keyword evidence="2" id="KW-0812">Transmembrane</keyword>
<keyword evidence="3" id="KW-0732">Signal</keyword>
<dbReference type="PANTHER" id="PTHR10361">
    <property type="entry name" value="SODIUM-BILE ACID COTRANSPORTER"/>
    <property type="match status" value="1"/>
</dbReference>
<feature type="chain" id="PRO_5025682703" evidence="3">
    <location>
        <begin position="32"/>
        <end position="102"/>
    </location>
</feature>
<reference evidence="4" key="1">
    <citation type="journal article" date="2019" name="Sci. Rep.">
        <title>Draft genome of Tanacetum cinerariifolium, the natural source of mosquito coil.</title>
        <authorList>
            <person name="Yamashiro T."/>
            <person name="Shiraishi A."/>
            <person name="Satake H."/>
            <person name="Nakayama K."/>
        </authorList>
    </citation>
    <scope>NUCLEOTIDE SEQUENCE</scope>
</reference>
<keyword evidence="2" id="KW-1133">Transmembrane helix</keyword>
<name>A0A699QE17_TANCI</name>